<dbReference type="Proteomes" id="UP000667802">
    <property type="component" value="Unassembled WGS sequence"/>
</dbReference>
<dbReference type="AlphaFoldDB" id="A0AAP5IF24"/>
<comment type="caution">
    <text evidence="1">The sequence shown here is derived from an EMBL/GenBank/DDBJ whole genome shotgun (WGS) entry which is preliminary data.</text>
</comment>
<organism evidence="1 2">
    <name type="scientific">Aetokthonos hydrillicola Thurmond2011</name>
    <dbReference type="NCBI Taxonomy" id="2712845"/>
    <lineage>
        <taxon>Bacteria</taxon>
        <taxon>Bacillati</taxon>
        <taxon>Cyanobacteriota</taxon>
        <taxon>Cyanophyceae</taxon>
        <taxon>Nostocales</taxon>
        <taxon>Hapalosiphonaceae</taxon>
        <taxon>Aetokthonos</taxon>
    </lineage>
</organism>
<dbReference type="CDD" id="cd09732">
    <property type="entry name" value="Csx1_III-U"/>
    <property type="match status" value="1"/>
</dbReference>
<dbReference type="InterPro" id="IPR013383">
    <property type="entry name" value="CRISPR-assoc_prot_DxTHG_CS"/>
</dbReference>
<accession>A0AAP5IF24</accession>
<dbReference type="EMBL" id="JAALHA020000034">
    <property type="protein sequence ID" value="MDR9900391.1"/>
    <property type="molecule type" value="Genomic_DNA"/>
</dbReference>
<dbReference type="SUPFAM" id="SSF160980">
    <property type="entry name" value="SSO1389-like"/>
    <property type="match status" value="1"/>
</dbReference>
<name>A0AAP5IF24_9CYAN</name>
<evidence type="ECO:0000313" key="2">
    <source>
        <dbReference type="Proteomes" id="UP000667802"/>
    </source>
</evidence>
<proteinExistence type="predicted"/>
<evidence type="ECO:0000313" key="1">
    <source>
        <dbReference type="EMBL" id="MDR9900391.1"/>
    </source>
</evidence>
<dbReference type="NCBIfam" id="TIGR02549">
    <property type="entry name" value="CRISPR_DxTHG"/>
    <property type="match status" value="1"/>
</dbReference>
<reference evidence="2" key="1">
    <citation type="journal article" date="2021" name="Science">
        <title>Hunting the eagle killer: A cyanobacterial neurotoxin causes vacuolar myelinopathy.</title>
        <authorList>
            <person name="Breinlinger S."/>
            <person name="Phillips T.J."/>
            <person name="Haram B.N."/>
            <person name="Mares J."/>
            <person name="Martinez Yerena J.A."/>
            <person name="Hrouzek P."/>
            <person name="Sobotka R."/>
            <person name="Henderson W.M."/>
            <person name="Schmieder P."/>
            <person name="Williams S.M."/>
            <person name="Lauderdale J.D."/>
            <person name="Wilde H.D."/>
            <person name="Gerrin W."/>
            <person name="Kust A."/>
            <person name="Washington J.W."/>
            <person name="Wagner C."/>
            <person name="Geier B."/>
            <person name="Liebeke M."/>
            <person name="Enke H."/>
            <person name="Niedermeyer T.H.J."/>
            <person name="Wilde S.B."/>
        </authorList>
    </citation>
    <scope>NUCLEOTIDE SEQUENCE [LARGE SCALE GENOMIC DNA]</scope>
    <source>
        <strain evidence="2">Thurmond2011</strain>
    </source>
</reference>
<sequence length="349" mass="39361">MPTGATTEEMWETFKTITKHVNEKDSVVFDITHGLRSLPFLVFLFAAYLKAAKRVTIDAIYYGALELGNFKTGLPAPVIDLSEFVSMIDWLTATERFVEIGDGQALANLLKTAIPSGVELRDNPASRPLKSQLEKTAKSIETISLALNLTRPIETMQSATSLEEILKQAESSFAERAKPFSLLSERVVQEYGQFALESPTDQAALAENLWLQLQMIKWYIQRDRVVQAVTLAREWLISVLVLKFGELMLDHRKGRKYVEDAINNAVEKTKVSSRPIIASPCDEKFAELPQTDELVKLWSQMTELRNDIAHVGMNLNPQPALKLKEKALSLYPKLHKLGEELLPERVCFE</sequence>
<gene>
    <name evidence="1" type="primary">csx2</name>
    <name evidence="1" type="ORF">G7B40_038470</name>
</gene>
<dbReference type="NCBIfam" id="TIGR02221">
    <property type="entry name" value="cas_TM1812"/>
    <property type="match status" value="1"/>
</dbReference>
<keyword evidence="2" id="KW-1185">Reference proteome</keyword>
<dbReference type="InterPro" id="IPR011742">
    <property type="entry name" value="CRISPR-assoc_prot_TM1812"/>
</dbReference>
<protein>
    <submittedName>
        <fullName evidence="1">TIGR02221 family CRISPR-associated protein</fullName>
    </submittedName>
</protein>